<sequence length="417" mass="47893">MSTWSFESDYAVRISKNPYHFQGLIGCFLSLILFFVSIFGFGLFVYAIQLFTEGETFYPGLILFLTFSFLFLLFSSVRTYRKTKDAIQEEKILPKEGILLIKETNRSDLKIDLSAIVCYKIKKRVVSRNGSASSSGSGFRTVWDLFFLKSDGAFYLLHSYSGMESLTKELSQFRSLLPLPVSNDTKENLETNGEASVLPSVEKVKVDSKYLKLSPTEKGTKVEFTKKKTIKDKITILSVMGFFYGVWGIIFLSMKEFEMVFLFFFIPFSILFLGIFTLSLIFIMTKTLELTVDSSGLRIRYRTTLPILSSFLFLERFFPKHVVRHCRANRFPENQSVLTIALKEIKNIPQGKLSFLFNLQTFSLTDYILPGDKELLGIWHLMPWLPDSPGFVDLIAAESAIEERLQLEEDKILFENL</sequence>
<keyword evidence="1" id="KW-0812">Transmembrane</keyword>
<keyword evidence="3" id="KW-1185">Reference proteome</keyword>
<protein>
    <submittedName>
        <fullName evidence="2">Uncharacterized protein</fullName>
    </submittedName>
</protein>
<dbReference type="EMBL" id="CP015217">
    <property type="protein sequence ID" value="AOP32680.1"/>
    <property type="molecule type" value="Genomic_DNA"/>
</dbReference>
<feature type="transmembrane region" description="Helical" evidence="1">
    <location>
        <begin position="234"/>
        <end position="254"/>
    </location>
</feature>
<feature type="transmembrane region" description="Helical" evidence="1">
    <location>
        <begin position="57"/>
        <end position="74"/>
    </location>
</feature>
<evidence type="ECO:0000313" key="3">
    <source>
        <dbReference type="Proteomes" id="UP000094197"/>
    </source>
</evidence>
<evidence type="ECO:0000313" key="2">
    <source>
        <dbReference type="EMBL" id="AOP32680.1"/>
    </source>
</evidence>
<evidence type="ECO:0000256" key="1">
    <source>
        <dbReference type="SAM" id="Phobius"/>
    </source>
</evidence>
<keyword evidence="1" id="KW-0472">Membrane</keyword>
<gene>
    <name evidence="2" type="ORF">A0128_01630</name>
</gene>
<dbReference type="RefSeq" id="WP_069605930.1">
    <property type="nucleotide sequence ID" value="NZ_CP015217.1"/>
</dbReference>
<dbReference type="KEGG" id="laj:A0128_01630"/>
<feature type="transmembrane region" description="Helical" evidence="1">
    <location>
        <begin position="260"/>
        <end position="283"/>
    </location>
</feature>
<dbReference type="Proteomes" id="UP000094197">
    <property type="component" value="Chromosome 1"/>
</dbReference>
<dbReference type="AlphaFoldDB" id="A0A1D7UST1"/>
<reference evidence="2 3" key="1">
    <citation type="submission" date="2016-04" db="EMBL/GenBank/DDBJ databases">
        <title>Complete genome seqeunce of Leptospira alstonii serovar Room22.</title>
        <authorList>
            <person name="Nally J.E."/>
            <person name="Bayles D.O."/>
            <person name="Hurley D."/>
            <person name="Fanning S."/>
            <person name="McMahon B.J."/>
            <person name="Arent Z."/>
        </authorList>
    </citation>
    <scope>NUCLEOTIDE SEQUENCE [LARGE SCALE GENOMIC DNA]</scope>
    <source>
        <strain evidence="2 3">GWTS #1</strain>
    </source>
</reference>
<name>A0A1D7UST1_9LEPT</name>
<organism evidence="2 3">
    <name type="scientific">Leptospira tipperaryensis</name>
    <dbReference type="NCBI Taxonomy" id="2564040"/>
    <lineage>
        <taxon>Bacteria</taxon>
        <taxon>Pseudomonadati</taxon>
        <taxon>Spirochaetota</taxon>
        <taxon>Spirochaetia</taxon>
        <taxon>Leptospirales</taxon>
        <taxon>Leptospiraceae</taxon>
        <taxon>Leptospira</taxon>
    </lineage>
</organism>
<proteinExistence type="predicted"/>
<dbReference type="OrthoDB" id="344153at2"/>
<feature type="transmembrane region" description="Helical" evidence="1">
    <location>
        <begin position="21"/>
        <end position="51"/>
    </location>
</feature>
<accession>A0A1D7UST1</accession>
<keyword evidence="1" id="KW-1133">Transmembrane helix</keyword>